<gene>
    <name evidence="1" type="ordered locus">Bphy_7566</name>
</gene>
<geneLocation type="plasmid" evidence="1 2">
    <name>pBPHY02</name>
</geneLocation>
<protein>
    <submittedName>
        <fullName evidence="1">Uncharacterized protein</fullName>
    </submittedName>
</protein>
<sequence length="183" mass="20264" precursor="true">MPSRVVHLRTCVNSSAGVIVAFAFGLAAEDECSRHPDASVRRPRVLSKVRFFVLSATWPASDMHGAEGPAKCCACSRITMLAYRVENSARAMKQGIHRPATDGLTADTQRARIDSQALEAKPVCAAVKGHVMVAESGEIAWRRRCACLRYMERAARAYRHMRPAEVPGRQAHDRARRCCSRRC</sequence>
<evidence type="ECO:0000313" key="2">
    <source>
        <dbReference type="Proteomes" id="UP000001192"/>
    </source>
</evidence>
<dbReference type="KEGG" id="bph:Bphy_7566"/>
<dbReference type="Proteomes" id="UP000001192">
    <property type="component" value="Plasmid pBPHY02"/>
</dbReference>
<dbReference type="AlphaFoldDB" id="B2JXZ1"/>
<organism evidence="1 2">
    <name type="scientific">Paraburkholderia phymatum (strain DSM 17167 / CIP 108236 / LMG 21445 / STM815)</name>
    <name type="common">Burkholderia phymatum</name>
    <dbReference type="NCBI Taxonomy" id="391038"/>
    <lineage>
        <taxon>Bacteria</taxon>
        <taxon>Pseudomonadati</taxon>
        <taxon>Pseudomonadota</taxon>
        <taxon>Betaproteobacteria</taxon>
        <taxon>Burkholderiales</taxon>
        <taxon>Burkholderiaceae</taxon>
        <taxon>Paraburkholderia</taxon>
    </lineage>
</organism>
<dbReference type="EMBL" id="CP001046">
    <property type="protein sequence ID" value="ACC76499.1"/>
    <property type="molecule type" value="Genomic_DNA"/>
</dbReference>
<name>B2JXZ1_PARP8</name>
<dbReference type="HOGENOM" id="CLU_1472576_0_0_4"/>
<proteinExistence type="predicted"/>
<reference evidence="2" key="1">
    <citation type="journal article" date="2014" name="Stand. Genomic Sci.">
        <title>Complete genome sequence of Burkholderia phymatum STM815(T), a broad host range and efficient nitrogen-fixing symbiont of Mimosa species.</title>
        <authorList>
            <person name="Moulin L."/>
            <person name="Klonowska A."/>
            <person name="Caroline B."/>
            <person name="Booth K."/>
            <person name="Vriezen J.A."/>
            <person name="Melkonian R."/>
            <person name="James E.K."/>
            <person name="Young J.P."/>
            <person name="Bena G."/>
            <person name="Hauser L."/>
            <person name="Land M."/>
            <person name="Kyrpides N."/>
            <person name="Bruce D."/>
            <person name="Chain P."/>
            <person name="Copeland A."/>
            <person name="Pitluck S."/>
            <person name="Woyke T."/>
            <person name="Lizotte-Waniewski M."/>
            <person name="Bristow J."/>
            <person name="Riley M."/>
        </authorList>
    </citation>
    <scope>NUCLEOTIDE SEQUENCE [LARGE SCALE GENOMIC DNA]</scope>
    <source>
        <strain evidence="2">DSM 17167 / CIP 108236 / LMG 21445 / STM815</strain>
        <plasmid evidence="2">Plasmid pBPHY02</plasmid>
    </source>
</reference>
<keyword evidence="1" id="KW-0614">Plasmid</keyword>
<evidence type="ECO:0000313" key="1">
    <source>
        <dbReference type="EMBL" id="ACC76499.1"/>
    </source>
</evidence>
<accession>B2JXZ1</accession>
<keyword evidence="2" id="KW-1185">Reference proteome</keyword>